<dbReference type="InParanoid" id="A0A1J7IG22"/>
<feature type="chain" id="PRO_5012701504" description="CPAF-like PDZ domain-containing protein" evidence="1">
    <location>
        <begin position="19"/>
        <end position="755"/>
    </location>
</feature>
<keyword evidence="4" id="KW-1185">Reference proteome</keyword>
<organism evidence="3 4">
    <name type="scientific">Coniochaeta ligniaria NRRL 30616</name>
    <dbReference type="NCBI Taxonomy" id="1408157"/>
    <lineage>
        <taxon>Eukaryota</taxon>
        <taxon>Fungi</taxon>
        <taxon>Dikarya</taxon>
        <taxon>Ascomycota</taxon>
        <taxon>Pezizomycotina</taxon>
        <taxon>Sordariomycetes</taxon>
        <taxon>Sordariomycetidae</taxon>
        <taxon>Coniochaetales</taxon>
        <taxon>Coniochaetaceae</taxon>
        <taxon>Coniochaeta</taxon>
    </lineage>
</organism>
<dbReference type="InterPro" id="IPR056186">
    <property type="entry name" value="PDZ_CPAF-rel"/>
</dbReference>
<dbReference type="Gene3D" id="3.90.226.10">
    <property type="entry name" value="2-enoyl-CoA Hydratase, Chain A, domain 1"/>
    <property type="match status" value="1"/>
</dbReference>
<protein>
    <recommendedName>
        <fullName evidence="2">CPAF-like PDZ domain-containing protein</fullName>
    </recommendedName>
</protein>
<dbReference type="Proteomes" id="UP000182658">
    <property type="component" value="Unassembled WGS sequence"/>
</dbReference>
<evidence type="ECO:0000313" key="4">
    <source>
        <dbReference type="Proteomes" id="UP000182658"/>
    </source>
</evidence>
<dbReference type="InterPro" id="IPR029045">
    <property type="entry name" value="ClpP/crotonase-like_dom_sf"/>
</dbReference>
<feature type="domain" description="CPAF-like PDZ" evidence="2">
    <location>
        <begin position="175"/>
        <end position="291"/>
    </location>
</feature>
<dbReference type="Pfam" id="PF23658">
    <property type="entry name" value="PDZ_CPAF_rel"/>
    <property type="match status" value="1"/>
</dbReference>
<evidence type="ECO:0000259" key="2">
    <source>
        <dbReference type="Pfam" id="PF23658"/>
    </source>
</evidence>
<dbReference type="PANTHER" id="PTHR37049">
    <property type="entry name" value="PEPTIDASE S41 FAMILY PROTEIN"/>
    <property type="match status" value="1"/>
</dbReference>
<dbReference type="OrthoDB" id="27214at2759"/>
<dbReference type="EMBL" id="KV875100">
    <property type="protein sequence ID" value="OIW26235.1"/>
    <property type="molecule type" value="Genomic_DNA"/>
</dbReference>
<dbReference type="SUPFAM" id="SSF52096">
    <property type="entry name" value="ClpP/crotonase"/>
    <property type="match status" value="1"/>
</dbReference>
<evidence type="ECO:0000313" key="3">
    <source>
        <dbReference type="EMBL" id="OIW26235.1"/>
    </source>
</evidence>
<evidence type="ECO:0000256" key="1">
    <source>
        <dbReference type="SAM" id="SignalP"/>
    </source>
</evidence>
<name>A0A1J7IG22_9PEZI</name>
<accession>A0A1J7IG22</accession>
<gene>
    <name evidence="3" type="ORF">CONLIGDRAFT_646420</name>
</gene>
<dbReference type="STRING" id="1408157.A0A1J7IG22"/>
<feature type="signal peptide" evidence="1">
    <location>
        <begin position="1"/>
        <end position="18"/>
    </location>
</feature>
<dbReference type="InterPro" id="IPR052766">
    <property type="entry name" value="S41A_metabolite_peptidase"/>
</dbReference>
<keyword evidence="1" id="KW-0732">Signal</keyword>
<reference evidence="3 4" key="1">
    <citation type="submission" date="2016-10" db="EMBL/GenBank/DDBJ databases">
        <title>Draft genome sequence of Coniochaeta ligniaria NRRL30616, a lignocellulolytic fungus for bioabatement of inhibitors in plant biomass hydrolysates.</title>
        <authorList>
            <consortium name="DOE Joint Genome Institute"/>
            <person name="Jimenez D.J."/>
            <person name="Hector R.E."/>
            <person name="Riley R."/>
            <person name="Sun H."/>
            <person name="Grigoriev I.V."/>
            <person name="Van Elsas J.D."/>
            <person name="Nichols N.N."/>
        </authorList>
    </citation>
    <scope>NUCLEOTIDE SEQUENCE [LARGE SCALE GENOMIC DNA]</scope>
    <source>
        <strain evidence="3 4">NRRL 30616</strain>
    </source>
</reference>
<dbReference type="AlphaFoldDB" id="A0A1J7IG22"/>
<sequence>MAFLRFLLIQAVFGPVWAQSASVEIIPSVTAAAASLSTACAVAGSASASAEAAAEPGAAVSIPPSLALACLQSVPVDVDNDVALIDYIASPLTGVSLMPFIKVQSTLGYLKDPPKGYLIPGVDLLSGLTEIRQKLRNIGYSNQYEFTWDIARLISAAADGHLAYTPALNSVFLLTRTLNLVSISDDGLQLPKIYDHDDLIRSTEQGYTAADLTMIDGVPILDYLIDLSALLTQQDPDAAFNALFTNIPFRAAGSGEGFVLGSISALPDFHNVSFSNGSSTVYKNVATVAQSLADIDSGDKLHSKVELPSPASTSPPSARVKREIISAPSTTLSALPGYPSPVEIHIGREISGYFLNDTAHMDTCVLVLAFFEPKYSDGQEDLSGNLTSQFLEFRRVTRSFFKDCKDANRTKLLIDLSANGGGNLFDSYELYRNLFPTGPAHTGNRIRATAAWDIIGQHIWGQPLGQEKIGNVLDSSGKPFPDWQSLFGPKIFPQDNETNIMTYDLTNDTTVAGVTNSFIITGFDPSDPAPPQPFATSDIVIVTDGSCASACTVFTGLMVREQGVRTIALGGRPNRQAMQYAGGVKGVEVMSFSDLQDMVSQITPFIGNATLPSLNLTLPSTVPPPLNPTDLKDARFNYRNGYAANGTDGPPLQFVYEAAHCRRFYKAEYLTDITAQWRDLADVAWNSAPCAPGSSVNSDGTIGDTVLGFDEAVVSKQSAYNGPGSLTKSGGVTEVAAGAMRYVVFTGLIGLVLLL</sequence>
<proteinExistence type="predicted"/>
<dbReference type="PANTHER" id="PTHR37049:SF4">
    <property type="entry name" value="RHODANESE DOMAIN-CONTAINING PROTEIN"/>
    <property type="match status" value="1"/>
</dbReference>